<evidence type="ECO:0000256" key="7">
    <source>
        <dbReference type="ARBA" id="ARBA00022840"/>
    </source>
</evidence>
<feature type="domain" description="Protein kinase" evidence="10">
    <location>
        <begin position="429"/>
        <end position="705"/>
    </location>
</feature>
<dbReference type="PANTHER" id="PTHR13954">
    <property type="entry name" value="IRE1-RELATED"/>
    <property type="match status" value="1"/>
</dbReference>
<dbReference type="GO" id="GO:0036498">
    <property type="term" value="P:IRE1-mediated unfolded protein response"/>
    <property type="evidence" value="ECO:0007669"/>
    <property type="project" value="TreeGrafter"/>
</dbReference>
<dbReference type="SMART" id="SM00220">
    <property type="entry name" value="S_TKc"/>
    <property type="match status" value="1"/>
</dbReference>
<dbReference type="Pfam" id="PF06479">
    <property type="entry name" value="Ribonuc_2-5A"/>
    <property type="match status" value="1"/>
</dbReference>
<dbReference type="InterPro" id="IPR010513">
    <property type="entry name" value="KEN_dom"/>
</dbReference>
<evidence type="ECO:0000313" key="13">
    <source>
        <dbReference type="Proteomes" id="UP000030680"/>
    </source>
</evidence>
<dbReference type="SUPFAM" id="SSF56112">
    <property type="entry name" value="Protein kinase-like (PK-like)"/>
    <property type="match status" value="1"/>
</dbReference>
<dbReference type="PANTHER" id="PTHR13954:SF6">
    <property type="entry name" value="NON-SPECIFIC SERINE_THREONINE PROTEIN KINASE"/>
    <property type="match status" value="1"/>
</dbReference>
<dbReference type="InterPro" id="IPR008271">
    <property type="entry name" value="Ser/Thr_kinase_AS"/>
</dbReference>
<evidence type="ECO:0000259" key="10">
    <source>
        <dbReference type="PROSITE" id="PS50011"/>
    </source>
</evidence>
<accession>M2XX92</accession>
<dbReference type="GO" id="GO:0005524">
    <property type="term" value="F:ATP binding"/>
    <property type="evidence" value="ECO:0007669"/>
    <property type="project" value="UniProtKB-KW"/>
</dbReference>
<dbReference type="InterPro" id="IPR011009">
    <property type="entry name" value="Kinase-like_dom_sf"/>
</dbReference>
<keyword evidence="8" id="KW-0472">Membrane</keyword>
<dbReference type="GO" id="GO:0004674">
    <property type="term" value="F:protein serine/threonine kinase activity"/>
    <property type="evidence" value="ECO:0007669"/>
    <property type="project" value="UniProtKB-KW"/>
</dbReference>
<dbReference type="GeneID" id="17086926"/>
<dbReference type="GO" id="GO:0051082">
    <property type="term" value="F:unfolded protein binding"/>
    <property type="evidence" value="ECO:0007669"/>
    <property type="project" value="TreeGrafter"/>
</dbReference>
<evidence type="ECO:0000256" key="5">
    <source>
        <dbReference type="ARBA" id="ARBA00022741"/>
    </source>
</evidence>
<evidence type="ECO:0000256" key="2">
    <source>
        <dbReference type="ARBA" id="ARBA00022527"/>
    </source>
</evidence>
<keyword evidence="8" id="KW-0812">Transmembrane</keyword>
<dbReference type="eggNOG" id="KOG1027">
    <property type="taxonomic scope" value="Eukaryota"/>
</dbReference>
<keyword evidence="2" id="KW-0723">Serine/threonine-protein kinase</keyword>
<dbReference type="STRING" id="130081.M2XX92"/>
<evidence type="ECO:0000259" key="11">
    <source>
        <dbReference type="PROSITE" id="PS51392"/>
    </source>
</evidence>
<dbReference type="RefSeq" id="XP_005704579.1">
    <property type="nucleotide sequence ID" value="XM_005704522.1"/>
</dbReference>
<organism evidence="12 13">
    <name type="scientific">Galdieria sulphuraria</name>
    <name type="common">Red alga</name>
    <dbReference type="NCBI Taxonomy" id="130081"/>
    <lineage>
        <taxon>Eukaryota</taxon>
        <taxon>Rhodophyta</taxon>
        <taxon>Bangiophyceae</taxon>
        <taxon>Galdieriales</taxon>
        <taxon>Galdieriaceae</taxon>
        <taxon>Galdieria</taxon>
    </lineage>
</organism>
<reference evidence="13" key="1">
    <citation type="journal article" date="2013" name="Science">
        <title>Gene transfer from bacteria and archaea facilitated evolution of an extremophilic eukaryote.</title>
        <authorList>
            <person name="Schonknecht G."/>
            <person name="Chen W.H."/>
            <person name="Ternes C.M."/>
            <person name="Barbier G.G."/>
            <person name="Shrestha R.P."/>
            <person name="Stanke M."/>
            <person name="Brautigam A."/>
            <person name="Baker B.J."/>
            <person name="Banfield J.F."/>
            <person name="Garavito R.M."/>
            <person name="Carr K."/>
            <person name="Wilkerson C."/>
            <person name="Rensing S.A."/>
            <person name="Gagneul D."/>
            <person name="Dickenson N.E."/>
            <person name="Oesterhelt C."/>
            <person name="Lercher M.J."/>
            <person name="Weber A.P."/>
        </authorList>
    </citation>
    <scope>NUCLEOTIDE SEQUENCE [LARGE SCALE GENOMIC DNA]</scope>
    <source>
        <strain evidence="13">074W</strain>
    </source>
</reference>
<dbReference type="OrthoDB" id="63989at2759"/>
<keyword evidence="13" id="KW-1185">Reference proteome</keyword>
<dbReference type="InterPro" id="IPR038357">
    <property type="entry name" value="KEN_sf"/>
</dbReference>
<feature type="domain" description="KEN" evidence="11">
    <location>
        <begin position="708"/>
        <end position="859"/>
    </location>
</feature>
<sequence>MKTSCTKLCYIAFVYWVCLHSVHWLSGATEAHPLLFPNVSSNAIVSKATSSKLVSLDKSCPFLFLELLDGSVELLQVVQGISLWSIKSEKIFLPNKEEQPNILDRCILGPDYRLYILKEDGLVPYFLGNSESLLTLYRVDTSALFIELDTGKILKEIEFYSEEERFPIPCMEGNEDSCDYLFKQYQVKNIGIVFRKFVGLRMYDANSGKSYFANFSRFEPSNFVFTYEVDGKVSSTLENNIWYGKLLIETQQVSLKDDGDHLLWSRSFELPVINIIALGDMFKKERKATHNDWISFSSFKMISDVPNTDWQSETTEEPIVEMHSLVSYPKTRYYVAFLRQYDYKLIVSIFFVLCMIVLYYRKALLGHRNVATLFLSKRNKSSKKWFQWKILEKQVFRRGTNNSLSAESGEHIQNDDKPGTEEYKIGKLILTHRILGLGSHGTVVFEGRLDGDGRKVAIKRMLKTFYELARKEIEMLIKLDELSPYVIHYYAMEEDSLFVYLALELCDRTLEEQVRVWKESIQVSSSCYIPILRQIICGLMDLHRCGVVHRDLKPPNILVMEPKEYSVNNRLPIEHYRIKIADVGLAKRMSTETTLAYMTNGNSTSNKAEGSYGWRAAEVLNKEKQNTSLDIFAAGCILYFVLTGGKHPFGNSVYERESKICKGDYNLAELENLQLWDAKDLIEKMIGLDPSSRLSAKQILKHPFFWSDTKKLSFLSDVSDRLSFFKNGNGSRENKDLIVSFEKYCRIVLATTETKRISWATKIDMIVLKAPNSRNYDTTSVSDLLRLIRNKRSHYNELPSSVQRVLGLLPCYDREENFNHNFWQYFNSRFPKLLITVYTFVIQRSEFLQDKHFQGYGMSQREWIRNDEEEDKPDKSTIRYQSESTKMRITDKKERKQYSIEMLQQLKQGNWLPRNYSS</sequence>
<dbReference type="Gene3D" id="3.30.200.20">
    <property type="entry name" value="Phosphorylase Kinase, domain 1"/>
    <property type="match status" value="1"/>
</dbReference>
<dbReference type="SMART" id="SM00580">
    <property type="entry name" value="PUG"/>
    <property type="match status" value="1"/>
</dbReference>
<feature type="transmembrane region" description="Helical" evidence="8">
    <location>
        <begin position="341"/>
        <end position="360"/>
    </location>
</feature>
<evidence type="ECO:0000256" key="6">
    <source>
        <dbReference type="ARBA" id="ARBA00022777"/>
    </source>
</evidence>
<keyword evidence="7" id="KW-0067">ATP-binding</keyword>
<dbReference type="PROSITE" id="PS51392">
    <property type="entry name" value="KEN"/>
    <property type="match status" value="1"/>
</dbReference>
<proteinExistence type="predicted"/>
<dbReference type="Pfam" id="PF00069">
    <property type="entry name" value="Pkinase"/>
    <property type="match status" value="1"/>
</dbReference>
<keyword evidence="8" id="KW-1133">Transmembrane helix</keyword>
<dbReference type="EMBL" id="KB454524">
    <property type="protein sequence ID" value="EME28059.1"/>
    <property type="molecule type" value="Genomic_DNA"/>
</dbReference>
<evidence type="ECO:0000256" key="8">
    <source>
        <dbReference type="SAM" id="Phobius"/>
    </source>
</evidence>
<protein>
    <recommendedName>
        <fullName evidence="1">non-specific serine/threonine protein kinase</fullName>
        <ecNumber evidence="1">2.7.11.1</ecNumber>
    </recommendedName>
</protein>
<evidence type="ECO:0000256" key="9">
    <source>
        <dbReference type="SAM" id="SignalP"/>
    </source>
</evidence>
<dbReference type="Proteomes" id="UP000030680">
    <property type="component" value="Unassembled WGS sequence"/>
</dbReference>
<dbReference type="EC" id="2.7.11.1" evidence="1"/>
<dbReference type="GO" id="GO:0006397">
    <property type="term" value="P:mRNA processing"/>
    <property type="evidence" value="ECO:0007669"/>
    <property type="project" value="InterPro"/>
</dbReference>
<keyword evidence="3" id="KW-0808">Transferase</keyword>
<feature type="signal peptide" evidence="9">
    <location>
        <begin position="1"/>
        <end position="24"/>
    </location>
</feature>
<evidence type="ECO:0000256" key="1">
    <source>
        <dbReference type="ARBA" id="ARBA00012513"/>
    </source>
</evidence>
<keyword evidence="4 9" id="KW-0732">Signal</keyword>
<feature type="chain" id="PRO_5004029558" description="non-specific serine/threonine protein kinase" evidence="9">
    <location>
        <begin position="25"/>
        <end position="918"/>
    </location>
</feature>
<dbReference type="Gene3D" id="1.10.510.10">
    <property type="entry name" value="Transferase(Phosphotransferase) domain 1"/>
    <property type="match status" value="1"/>
</dbReference>
<dbReference type="GO" id="GO:1990604">
    <property type="term" value="C:IRE1-TRAF2-ASK1 complex"/>
    <property type="evidence" value="ECO:0007669"/>
    <property type="project" value="TreeGrafter"/>
</dbReference>
<keyword evidence="6 12" id="KW-0418">Kinase</keyword>
<gene>
    <name evidence="12" type="ORF">Gasu_43970</name>
</gene>
<evidence type="ECO:0000256" key="4">
    <source>
        <dbReference type="ARBA" id="ARBA00022729"/>
    </source>
</evidence>
<dbReference type="GO" id="GO:0004521">
    <property type="term" value="F:RNA endonuclease activity"/>
    <property type="evidence" value="ECO:0007669"/>
    <property type="project" value="InterPro"/>
</dbReference>
<keyword evidence="5" id="KW-0547">Nucleotide-binding</keyword>
<dbReference type="AlphaFoldDB" id="M2XX92"/>
<dbReference type="Gene3D" id="1.20.1440.180">
    <property type="entry name" value="KEN domain"/>
    <property type="match status" value="1"/>
</dbReference>
<dbReference type="PROSITE" id="PS50011">
    <property type="entry name" value="PROTEIN_KINASE_DOM"/>
    <property type="match status" value="1"/>
</dbReference>
<name>M2XX92_GALSU</name>
<dbReference type="KEGG" id="gsl:Gasu_43970"/>
<dbReference type="FunFam" id="3.30.200.20:FF:000077">
    <property type="entry name" value="Putative Serine/threonine-protein kinase/endoribonuclease IRE1"/>
    <property type="match status" value="1"/>
</dbReference>
<dbReference type="InterPro" id="IPR045133">
    <property type="entry name" value="IRE1/2-like"/>
</dbReference>
<dbReference type="PROSITE" id="PS00108">
    <property type="entry name" value="PROTEIN_KINASE_ST"/>
    <property type="match status" value="1"/>
</dbReference>
<dbReference type="Gramene" id="EME28059">
    <property type="protein sequence ID" value="EME28059"/>
    <property type="gene ID" value="Gasu_43970"/>
</dbReference>
<dbReference type="InterPro" id="IPR000719">
    <property type="entry name" value="Prot_kinase_dom"/>
</dbReference>
<evidence type="ECO:0000256" key="3">
    <source>
        <dbReference type="ARBA" id="ARBA00022679"/>
    </source>
</evidence>
<evidence type="ECO:0000313" key="12">
    <source>
        <dbReference type="EMBL" id="EME28059.1"/>
    </source>
</evidence>